<protein>
    <submittedName>
        <fullName evidence="1">PhnD/SsuA/transferrin family substrate-binding protein</fullName>
    </submittedName>
</protein>
<dbReference type="PANTHER" id="PTHR35841">
    <property type="entry name" value="PHOSPHONATES-BINDING PERIPLASMIC PROTEIN"/>
    <property type="match status" value="1"/>
</dbReference>
<accession>A0ABZ0PJ61</accession>
<dbReference type="Proteomes" id="UP001305521">
    <property type="component" value="Chromosome"/>
</dbReference>
<evidence type="ECO:0000313" key="2">
    <source>
        <dbReference type="Proteomes" id="UP001305521"/>
    </source>
</evidence>
<dbReference type="EMBL" id="CP137852">
    <property type="protein sequence ID" value="WPB85704.1"/>
    <property type="molecule type" value="Genomic_DNA"/>
</dbReference>
<organism evidence="1 2">
    <name type="scientific">Sediminicoccus rosea</name>
    <dbReference type="NCBI Taxonomy" id="1225128"/>
    <lineage>
        <taxon>Bacteria</taxon>
        <taxon>Pseudomonadati</taxon>
        <taxon>Pseudomonadota</taxon>
        <taxon>Alphaproteobacteria</taxon>
        <taxon>Acetobacterales</taxon>
        <taxon>Roseomonadaceae</taxon>
        <taxon>Sediminicoccus</taxon>
    </lineage>
</organism>
<reference evidence="1 2" key="1">
    <citation type="submission" date="2023-11" db="EMBL/GenBank/DDBJ databases">
        <title>Arctic aerobic anoxygenic photoheterotroph Sediminicoccus rosea KRV36 adapts its photosynthesis to long days of polar summer.</title>
        <authorList>
            <person name="Tomasch J."/>
            <person name="Kopejtka K."/>
            <person name="Bily T."/>
            <person name="Gardiner A.T."/>
            <person name="Gardian Z."/>
            <person name="Shivaramu S."/>
            <person name="Koblizek M."/>
            <person name="Engelhardt F."/>
            <person name="Kaftan D."/>
        </authorList>
    </citation>
    <scope>NUCLEOTIDE SEQUENCE [LARGE SCALE GENOMIC DNA]</scope>
    <source>
        <strain evidence="1 2">R-30</strain>
    </source>
</reference>
<dbReference type="Pfam" id="PF12974">
    <property type="entry name" value="Phosphonate-bd"/>
    <property type="match status" value="1"/>
</dbReference>
<dbReference type="Gene3D" id="3.40.190.10">
    <property type="entry name" value="Periplasmic binding protein-like II"/>
    <property type="match status" value="1"/>
</dbReference>
<proteinExistence type="predicted"/>
<dbReference type="PANTHER" id="PTHR35841:SF1">
    <property type="entry name" value="PHOSPHONATES-BINDING PERIPLASMIC PROTEIN"/>
    <property type="match status" value="1"/>
</dbReference>
<gene>
    <name evidence="1" type="ORF">R9Z33_02240</name>
</gene>
<dbReference type="RefSeq" id="WP_318649682.1">
    <property type="nucleotide sequence ID" value="NZ_CP137852.1"/>
</dbReference>
<sequence>MQAWRASLPMYNLPEMRAENAAFWAALYVELGAELGPEGMTHLPEELTFDRPPVPGAIEAENLFTQVCGYPLQTIFRGQARLLGVPTYMVEHCAPGRHAAVFIVRADAPYRALADLRGAKFVFNSPHSNSGMNLPRLALARFGARAPFFGSITETHSHPANVERVAKGEADATCVDNVTYAFMLRHRPWVAERTRILAPTPSTPAIPFVTAITTPEPIVAALQAALGRVARDPRWAVARAGLMLADILPPEGTDYPEQLRFVEEAAALGYPEFR</sequence>
<dbReference type="SUPFAM" id="SSF53850">
    <property type="entry name" value="Periplasmic binding protein-like II"/>
    <property type="match status" value="1"/>
</dbReference>
<keyword evidence="2" id="KW-1185">Reference proteome</keyword>
<name>A0ABZ0PJ61_9PROT</name>
<evidence type="ECO:0000313" key="1">
    <source>
        <dbReference type="EMBL" id="WPB85704.1"/>
    </source>
</evidence>